<feature type="compositionally biased region" description="Basic and acidic residues" evidence="14">
    <location>
        <begin position="668"/>
        <end position="698"/>
    </location>
</feature>
<dbReference type="EMBL" id="MK101347">
    <property type="protein sequence ID" value="QCQ84161.1"/>
    <property type="molecule type" value="Genomic_DNA"/>
</dbReference>
<evidence type="ECO:0000256" key="10">
    <source>
        <dbReference type="ARBA" id="ARBA00023186"/>
    </source>
</evidence>
<name>A0A4P8PIP0_9ADEN</name>
<evidence type="ECO:0000256" key="12">
    <source>
        <dbReference type="ARBA" id="ARBA00023247"/>
    </source>
</evidence>
<dbReference type="GO" id="GO:0039704">
    <property type="term" value="P:viral translational shunt"/>
    <property type="evidence" value="ECO:0007669"/>
    <property type="project" value="InterPro"/>
</dbReference>
<keyword evidence="13" id="KW-1075">Inhibition of eukaryotic host translation factors by virus</keyword>
<keyword evidence="5" id="KW-1155">Translational shunt</keyword>
<dbReference type="InterPro" id="IPR003381">
    <property type="entry name" value="L4"/>
</dbReference>
<evidence type="ECO:0000256" key="5">
    <source>
        <dbReference type="ARBA" id="ARBA00022586"/>
    </source>
</evidence>
<feature type="region of interest" description="Disordered" evidence="14">
    <location>
        <begin position="667"/>
        <end position="748"/>
    </location>
</feature>
<keyword evidence="6" id="KW-1193">Eukaryotic host translation shutoff by virus</keyword>
<keyword evidence="3" id="KW-0597">Phosphoprotein</keyword>
<evidence type="ECO:0000256" key="6">
    <source>
        <dbReference type="ARBA" id="ARBA00022809"/>
    </source>
</evidence>
<feature type="compositionally biased region" description="Polar residues" evidence="14">
    <location>
        <begin position="739"/>
        <end position="748"/>
    </location>
</feature>
<dbReference type="GO" id="GO:0003723">
    <property type="term" value="F:RNA binding"/>
    <property type="evidence" value="ECO:0007669"/>
    <property type="project" value="UniProtKB-KW"/>
</dbReference>
<feature type="region of interest" description="Disordered" evidence="14">
    <location>
        <begin position="1"/>
        <end position="22"/>
    </location>
</feature>
<keyword evidence="4" id="KW-0945">Host-virus interaction</keyword>
<dbReference type="GeneID" id="80527938"/>
<evidence type="ECO:0000256" key="7">
    <source>
        <dbReference type="ARBA" id="ARBA00022884"/>
    </source>
</evidence>
<organism evidence="15">
    <name type="scientific">White sturgeon adenovirus 1</name>
    <dbReference type="NCBI Taxonomy" id="2580388"/>
    <lineage>
        <taxon>Viruses</taxon>
        <taxon>Varidnaviria</taxon>
        <taxon>Bamfordvirae</taxon>
        <taxon>Preplasmiviricota</taxon>
        <taxon>Polisuviricotina</taxon>
        <taxon>Pharingeaviricetes</taxon>
        <taxon>Rowavirales</taxon>
        <taxon>Adenoviridae</taxon>
        <taxon>Ichtadenovirus</taxon>
        <taxon>Ichtadenovirus acipenseris</taxon>
        <taxon>Sturgeon ichtadenovirus A</taxon>
    </lineage>
</organism>
<protein>
    <submittedName>
        <fullName evidence="15">100K</fullName>
    </submittedName>
</protein>
<evidence type="ECO:0000313" key="16">
    <source>
        <dbReference type="Proteomes" id="UP000318653"/>
    </source>
</evidence>
<evidence type="ECO:0000256" key="2">
    <source>
        <dbReference type="ARBA" id="ARBA00022481"/>
    </source>
</evidence>
<evidence type="ECO:0000256" key="3">
    <source>
        <dbReference type="ARBA" id="ARBA00022553"/>
    </source>
</evidence>
<keyword evidence="9" id="KW-1190">Host gene expression shutoff by virus</keyword>
<keyword evidence="2" id="KW-0488">Methylation</keyword>
<keyword evidence="12" id="KW-1262">Eukaryotic host gene expression shutoff by virus</keyword>
<proteinExistence type="predicted"/>
<keyword evidence="8" id="KW-0426">Late protein</keyword>
<feature type="compositionally biased region" description="Basic residues" evidence="14">
    <location>
        <begin position="699"/>
        <end position="708"/>
    </location>
</feature>
<keyword evidence="11" id="KW-1035">Host cytoplasm</keyword>
<reference evidence="15" key="1">
    <citation type="journal article" date="2019" name="Infect. Genet. Evol.">
        <title>Unconventional gene arrangement and content revealed by full genome analysis of the white sturgeon adenovirus, the single member of the genus Ichtadenovirus.</title>
        <authorList>
            <person name="Doszpoly A."/>
            <person name="Harrach B."/>
            <person name="LaPatra S."/>
            <person name="Benko M."/>
        </authorList>
    </citation>
    <scope>NUCLEOTIDE SEQUENCE</scope>
    <source>
        <strain evidence="15">WSAdV1/1996</strain>
    </source>
</reference>
<evidence type="ECO:0000256" key="1">
    <source>
        <dbReference type="ARBA" id="ARBA00022448"/>
    </source>
</evidence>
<evidence type="ECO:0000256" key="9">
    <source>
        <dbReference type="ARBA" id="ARBA00022995"/>
    </source>
</evidence>
<dbReference type="Proteomes" id="UP000318653">
    <property type="component" value="Segment"/>
</dbReference>
<dbReference type="RefSeq" id="YP_010790533.1">
    <property type="nucleotide sequence ID" value="NC_075448.1"/>
</dbReference>
<feature type="compositionally biased region" description="Basic and acidic residues" evidence="14">
    <location>
        <begin position="709"/>
        <end position="724"/>
    </location>
</feature>
<evidence type="ECO:0000313" key="15">
    <source>
        <dbReference type="EMBL" id="QCQ84161.1"/>
    </source>
</evidence>
<keyword evidence="16" id="KW-1185">Reference proteome</keyword>
<evidence type="ECO:0000256" key="8">
    <source>
        <dbReference type="ARBA" id="ARBA00022921"/>
    </source>
</evidence>
<keyword evidence="7" id="KW-0694">RNA-binding</keyword>
<evidence type="ECO:0000256" key="4">
    <source>
        <dbReference type="ARBA" id="ARBA00022581"/>
    </source>
</evidence>
<accession>A0A4P8PIP0</accession>
<sequence length="748" mass="85196">MAQEQVDMKNLQSEKANGELDFETGGEGSALQIYGDTTTVAIERQAKVIAASIDIMLKNPDYASQIKALVTDQDSLESHIIAKLKQSYEELLFATPSGIDQKFVSAARHFYPPFMTPDVSTQYYNFFENTQIPFSCKANYNKSKIDALLTGFELNTKFFSHNLPLFSLQSLTVNDGLPSSSVRAESLKNEKVRLVLIEDESERTMNAKLTAPYINTFAYPCLGLPPPVFRTVFEALVSQMDDPSPEGDLKTNQSVTNQAIKDILSDKMPLIDELSGEELDKMVEERRSAVGVAMTYFLQLVVMQRFFKDKAVIKNIHEVLHHSFNHGFVKMLRIVADANLSNFATYHRNTMHNKLNNAALVYNVPDFTDKTIGEHYMVDLIYVFLVMTWQTVTGLWSQLAKPEAMSNLKKHIEKNQEQVWQEQSLQNTTEVLADWITDKNRLIEVFKSDLPNFTTQEQLINFQNFIMQKSCILPNFVCLFPTDFVPISYSTANPKLWAHVYLQKLAYFIYAQGDYSKIVKQGVALNGVTDVHCDCNLCSPHRMPVYNLELCNEVGVIGQFSFMGQKEGKNVEYKLTHQQWAEAYRHKVNMNEFFHEGVFHYTYCSHKFKSPKEAAVLKSATLLQKIKEIRDSREKQGVINKGGVYKDPNTGERVTLDPVLFQQSANEIEGKEDSADSDCEETRAIPDQYRPKNDETVRHSRRRRGRGQRGRDAREPGHRGEQRGGRGRVLPGSDPPAWHQSSFQEEAD</sequence>
<dbReference type="GO" id="GO:0039657">
    <property type="term" value="P:symbiont-mediated suppression of host gene expression"/>
    <property type="evidence" value="ECO:0007669"/>
    <property type="project" value="UniProtKB-KW"/>
</dbReference>
<dbReference type="Pfam" id="PF02438">
    <property type="entry name" value="Adeno_100"/>
    <property type="match status" value="1"/>
</dbReference>
<keyword evidence="10" id="KW-0143">Chaperone</keyword>
<keyword evidence="1" id="KW-0813">Transport</keyword>
<dbReference type="KEGG" id="vg:80527938"/>
<dbReference type="GO" id="GO:0039606">
    <property type="term" value="P:symbiont-mediated suppression of host translation initiation"/>
    <property type="evidence" value="ECO:0007669"/>
    <property type="project" value="UniProtKB-KW"/>
</dbReference>
<evidence type="ECO:0000256" key="14">
    <source>
        <dbReference type="SAM" id="MobiDB-lite"/>
    </source>
</evidence>
<evidence type="ECO:0000256" key="13">
    <source>
        <dbReference type="ARBA" id="ARBA00023325"/>
    </source>
</evidence>
<evidence type="ECO:0000256" key="11">
    <source>
        <dbReference type="ARBA" id="ARBA00023200"/>
    </source>
</evidence>